<dbReference type="InterPro" id="IPR011047">
    <property type="entry name" value="Quinoprotein_ADH-like_sf"/>
</dbReference>
<keyword evidence="4" id="KW-1185">Reference proteome</keyword>
<evidence type="ECO:0000313" key="4">
    <source>
        <dbReference type="Proteomes" id="UP000322214"/>
    </source>
</evidence>
<dbReference type="PANTHER" id="PTHR34512:SF30">
    <property type="entry name" value="OUTER MEMBRANE PROTEIN ASSEMBLY FACTOR BAMB"/>
    <property type="match status" value="1"/>
</dbReference>
<accession>A0A5B9PAZ6</accession>
<feature type="domain" description="Pyrrolo-quinoline quinone repeat" evidence="2">
    <location>
        <begin position="106"/>
        <end position="380"/>
    </location>
</feature>
<gene>
    <name evidence="3" type="ORF">MFFC18_33630</name>
</gene>
<feature type="signal peptide" evidence="1">
    <location>
        <begin position="1"/>
        <end position="21"/>
    </location>
</feature>
<dbReference type="OrthoDB" id="9815737at2"/>
<sequence precursor="true">MPELIFNMCSLKKLSRPVAFAASLLVTLLLAVAAKGQATDRDWFQFLGPDRNSISNETDILKDWSDGKLELNWTLPIGEGYAIGSISNGKYFHFDVTEDESGNVARVRRVDLDSANIDWTFTAPSSYVDIYGYDSGPRTSPLIHDGRVYVYGVEGMLWCLNEETGELMWEVDTIKRFGVIQNFFGVSSSPVVYKDLLLVMVGGSPEESKNVPRGQLNLVKPNGSAVVAFDRRTGEEIYRVGDDLASYTSLRLVEMHGRKVALAWMREKLIAFQPQDGKLLFEFKWRARKLESVNASTPVVSGNRIFIGESYQKGGVLLEVDSDWNTKVVWSDDGKRNKSLAPHWNTPVLHDGFLYGCNGEKTSGAQLTCVEFLTGKVRWSVPRLGRTSVTFCDGHLIVMAERGELFLARATPEKFEIVTRYGGEVKLRYPCWSAPVVTNGNLIVRGKNKVACFQLKD</sequence>
<dbReference type="PANTHER" id="PTHR34512">
    <property type="entry name" value="CELL SURFACE PROTEIN"/>
    <property type="match status" value="1"/>
</dbReference>
<feature type="chain" id="PRO_5022947920" evidence="1">
    <location>
        <begin position="22"/>
        <end position="457"/>
    </location>
</feature>
<dbReference type="InterPro" id="IPR002372">
    <property type="entry name" value="PQQ_rpt_dom"/>
</dbReference>
<evidence type="ECO:0000313" key="3">
    <source>
        <dbReference type="EMBL" id="QEG23464.1"/>
    </source>
</evidence>
<organism evidence="3 4">
    <name type="scientific">Mariniblastus fucicola</name>
    <dbReference type="NCBI Taxonomy" id="980251"/>
    <lineage>
        <taxon>Bacteria</taxon>
        <taxon>Pseudomonadati</taxon>
        <taxon>Planctomycetota</taxon>
        <taxon>Planctomycetia</taxon>
        <taxon>Pirellulales</taxon>
        <taxon>Pirellulaceae</taxon>
        <taxon>Mariniblastus</taxon>
    </lineage>
</organism>
<dbReference type="Proteomes" id="UP000322214">
    <property type="component" value="Chromosome"/>
</dbReference>
<protein>
    <submittedName>
        <fullName evidence="3">Outer membrane biogenesis protein BamB</fullName>
    </submittedName>
</protein>
<dbReference type="Pfam" id="PF13360">
    <property type="entry name" value="PQQ_2"/>
    <property type="match status" value="1"/>
</dbReference>
<dbReference type="SUPFAM" id="SSF50998">
    <property type="entry name" value="Quinoprotein alcohol dehydrogenase-like"/>
    <property type="match status" value="1"/>
</dbReference>
<dbReference type="AlphaFoldDB" id="A0A5B9PAZ6"/>
<dbReference type="STRING" id="980251.GCA_001642875_02711"/>
<evidence type="ECO:0000259" key="2">
    <source>
        <dbReference type="Pfam" id="PF13360"/>
    </source>
</evidence>
<dbReference type="RefSeq" id="WP_148618907.1">
    <property type="nucleotide sequence ID" value="NZ_CP042912.1"/>
</dbReference>
<keyword evidence="1" id="KW-0732">Signal</keyword>
<dbReference type="KEGG" id="mff:MFFC18_33630"/>
<dbReference type="Gene3D" id="2.130.10.10">
    <property type="entry name" value="YVTN repeat-like/Quinoprotein amine dehydrogenase"/>
    <property type="match status" value="1"/>
</dbReference>
<reference evidence="3 4" key="1">
    <citation type="submission" date="2019-08" db="EMBL/GenBank/DDBJ databases">
        <title>Deep-cultivation of Planctomycetes and their phenomic and genomic characterization uncovers novel biology.</title>
        <authorList>
            <person name="Wiegand S."/>
            <person name="Jogler M."/>
            <person name="Boedeker C."/>
            <person name="Pinto D."/>
            <person name="Vollmers J."/>
            <person name="Rivas-Marin E."/>
            <person name="Kohn T."/>
            <person name="Peeters S.H."/>
            <person name="Heuer A."/>
            <person name="Rast P."/>
            <person name="Oberbeckmann S."/>
            <person name="Bunk B."/>
            <person name="Jeske O."/>
            <person name="Meyerdierks A."/>
            <person name="Storesund J.E."/>
            <person name="Kallscheuer N."/>
            <person name="Luecker S."/>
            <person name="Lage O.M."/>
            <person name="Pohl T."/>
            <person name="Merkel B.J."/>
            <person name="Hornburger P."/>
            <person name="Mueller R.-W."/>
            <person name="Bruemmer F."/>
            <person name="Labrenz M."/>
            <person name="Spormann A.M."/>
            <person name="Op den Camp H."/>
            <person name="Overmann J."/>
            <person name="Amann R."/>
            <person name="Jetten M.S.M."/>
            <person name="Mascher T."/>
            <person name="Medema M.H."/>
            <person name="Devos D.P."/>
            <person name="Kaster A.-K."/>
            <person name="Ovreas L."/>
            <person name="Rohde M."/>
            <person name="Galperin M.Y."/>
            <person name="Jogler C."/>
        </authorList>
    </citation>
    <scope>NUCLEOTIDE SEQUENCE [LARGE SCALE GENOMIC DNA]</scope>
    <source>
        <strain evidence="3 4">FC18</strain>
    </source>
</reference>
<name>A0A5B9PAZ6_9BACT</name>
<dbReference type="InterPro" id="IPR015943">
    <property type="entry name" value="WD40/YVTN_repeat-like_dom_sf"/>
</dbReference>
<dbReference type="EMBL" id="CP042912">
    <property type="protein sequence ID" value="QEG23464.1"/>
    <property type="molecule type" value="Genomic_DNA"/>
</dbReference>
<evidence type="ECO:0000256" key="1">
    <source>
        <dbReference type="SAM" id="SignalP"/>
    </source>
</evidence>
<proteinExistence type="predicted"/>